<dbReference type="EMBL" id="VSIX01000138">
    <property type="protein sequence ID" value="TYB30420.1"/>
    <property type="molecule type" value="Genomic_DNA"/>
</dbReference>
<proteinExistence type="predicted"/>
<dbReference type="GO" id="GO:0000155">
    <property type="term" value="F:phosphorelay sensor kinase activity"/>
    <property type="evidence" value="ECO:0007669"/>
    <property type="project" value="InterPro"/>
</dbReference>
<dbReference type="InterPro" id="IPR011104">
    <property type="entry name" value="Hpr_kin/Pase_C"/>
</dbReference>
<protein>
    <submittedName>
        <fullName evidence="2">HPr(Ser) kinase/phosphatase</fullName>
    </submittedName>
</protein>
<keyword evidence="2" id="KW-0808">Transferase</keyword>
<name>A0A5D0MG45_9BACT</name>
<evidence type="ECO:0000313" key="3">
    <source>
        <dbReference type="Proteomes" id="UP000324143"/>
    </source>
</evidence>
<gene>
    <name evidence="2" type="primary">hprK</name>
    <name evidence="2" type="ORF">FXF47_09315</name>
</gene>
<evidence type="ECO:0000259" key="1">
    <source>
        <dbReference type="Pfam" id="PF07475"/>
    </source>
</evidence>
<dbReference type="PANTHER" id="PTHR30305">
    <property type="entry name" value="PROTEIN YJDM-RELATED"/>
    <property type="match status" value="1"/>
</dbReference>
<dbReference type="GO" id="GO:0006109">
    <property type="term" value="P:regulation of carbohydrate metabolic process"/>
    <property type="evidence" value="ECO:0007669"/>
    <property type="project" value="InterPro"/>
</dbReference>
<keyword evidence="3" id="KW-1185">Reference proteome</keyword>
<dbReference type="GO" id="GO:0005524">
    <property type="term" value="F:ATP binding"/>
    <property type="evidence" value="ECO:0007669"/>
    <property type="project" value="InterPro"/>
</dbReference>
<dbReference type="Pfam" id="PF07475">
    <property type="entry name" value="Hpr_kinase_C"/>
    <property type="match status" value="1"/>
</dbReference>
<dbReference type="AlphaFoldDB" id="A0A5D0MG45"/>
<dbReference type="PANTHER" id="PTHR30305:SF1">
    <property type="entry name" value="HPR KINASE_PHOSPHORYLASE"/>
    <property type="match status" value="1"/>
</dbReference>
<dbReference type="Proteomes" id="UP000324143">
    <property type="component" value="Unassembled WGS sequence"/>
</dbReference>
<dbReference type="CDD" id="cd01918">
    <property type="entry name" value="HprK_C"/>
    <property type="match status" value="1"/>
</dbReference>
<dbReference type="InterPro" id="IPR003755">
    <property type="entry name" value="HPr(Ser)_kin/Pase"/>
</dbReference>
<dbReference type="InterPro" id="IPR027417">
    <property type="entry name" value="P-loop_NTPase"/>
</dbReference>
<evidence type="ECO:0000313" key="2">
    <source>
        <dbReference type="EMBL" id="TYB30420.1"/>
    </source>
</evidence>
<accession>A0A5D0MG45</accession>
<comment type="caution">
    <text evidence="2">The sequence shown here is derived from an EMBL/GenBank/DDBJ whole genome shotgun (WGS) entry which is preliminary data.</text>
</comment>
<sequence>MGKKKVPILHEFLLKLKNKKLDLDFVGDEKLLKESLSNPRLGFFSDFAMKFKKNKPSTDAVFLSSEDFKYFIELKSVKKDKIVKRFKKNDIKVLLIEKRNGYNKKELNIIRKEGIAIFLINNSSNDIVYSAINALDDLLGKRETVYGVLVDVAEQGILIIGKSGIGKSECALELVSKNHRLVADDIVEIKRIGSNLIGTSASMSDNYLEIRGLGIIDIKDFFGLRAVADEKKIDLVVNLVLFDKKKHFTRLGVDRETYRVLGIDIPMYTIPISPGKNIGTIIEVIAKNEYAKEKGYNTPMKLTKDLIKKIRKEIKRNEEE</sequence>
<organism evidence="2 3">
    <name type="scientific">Candidatus Mcinerneyibacterium aminivorans</name>
    <dbReference type="NCBI Taxonomy" id="2703815"/>
    <lineage>
        <taxon>Bacteria</taxon>
        <taxon>Candidatus Macinerneyibacteriota</taxon>
        <taxon>Candidatus Mcinerneyibacteria</taxon>
        <taxon>Candidatus Mcinerneyibacteriales</taxon>
        <taxon>Candidatus Mcinerneyibacteriaceae</taxon>
        <taxon>Candidatus Mcinerneyibacterium</taxon>
    </lineage>
</organism>
<dbReference type="NCBIfam" id="TIGR00679">
    <property type="entry name" value="hpr-ser"/>
    <property type="match status" value="1"/>
</dbReference>
<reference evidence="2" key="1">
    <citation type="submission" date="2019-08" db="EMBL/GenBank/DDBJ databases">
        <title>Genomic characterization of a novel candidate phylum (ARYD3) from a high temperature, high salinity tertiary oil reservoir in north central Oklahoma, USA.</title>
        <authorList>
            <person name="Youssef N.H."/>
            <person name="Yadav A."/>
            <person name="Elshahed M.S."/>
        </authorList>
    </citation>
    <scope>NUCLEOTIDE SEQUENCE [LARGE SCALE GENOMIC DNA]</scope>
    <source>
        <strain evidence="2">ARYD3</strain>
    </source>
</reference>
<dbReference type="Gene3D" id="3.40.50.300">
    <property type="entry name" value="P-loop containing nucleotide triphosphate hydrolases"/>
    <property type="match status" value="1"/>
</dbReference>
<keyword evidence="2" id="KW-0418">Kinase</keyword>
<feature type="domain" description="HPr kinase/phosphorylase C-terminal" evidence="1">
    <location>
        <begin position="139"/>
        <end position="304"/>
    </location>
</feature>
<dbReference type="SUPFAM" id="SSF53795">
    <property type="entry name" value="PEP carboxykinase-like"/>
    <property type="match status" value="1"/>
</dbReference>